<name>A0ABP1R6N1_9HEXA</name>
<reference evidence="2 3" key="1">
    <citation type="submission" date="2024-08" db="EMBL/GenBank/DDBJ databases">
        <authorList>
            <person name="Cucini C."/>
            <person name="Frati F."/>
        </authorList>
    </citation>
    <scope>NUCLEOTIDE SEQUENCE [LARGE SCALE GENOMIC DNA]</scope>
</reference>
<evidence type="ECO:0000313" key="2">
    <source>
        <dbReference type="EMBL" id="CAL8117712.1"/>
    </source>
</evidence>
<evidence type="ECO:0000256" key="1">
    <source>
        <dbReference type="SAM" id="Phobius"/>
    </source>
</evidence>
<proteinExistence type="predicted"/>
<keyword evidence="1" id="KW-0472">Membrane</keyword>
<keyword evidence="1" id="KW-1133">Transmembrane helix</keyword>
<dbReference type="EMBL" id="CAXLJM020000055">
    <property type="protein sequence ID" value="CAL8117712.1"/>
    <property type="molecule type" value="Genomic_DNA"/>
</dbReference>
<organism evidence="2 3">
    <name type="scientific">Orchesella dallaii</name>
    <dbReference type="NCBI Taxonomy" id="48710"/>
    <lineage>
        <taxon>Eukaryota</taxon>
        <taxon>Metazoa</taxon>
        <taxon>Ecdysozoa</taxon>
        <taxon>Arthropoda</taxon>
        <taxon>Hexapoda</taxon>
        <taxon>Collembola</taxon>
        <taxon>Entomobryomorpha</taxon>
        <taxon>Entomobryoidea</taxon>
        <taxon>Orchesellidae</taxon>
        <taxon>Orchesellinae</taxon>
        <taxon>Orchesella</taxon>
    </lineage>
</organism>
<keyword evidence="1" id="KW-0812">Transmembrane</keyword>
<sequence>MFPNIPKLRNKISTVPGSRNGINTEFPVPFPKPKLNIFEVGEAFYPLINSLSWMGISSLTSKGGGAHYQIGGARVIIFILIMSIAVIFFVTVWTLNRAFNIFWPTRL</sequence>
<accession>A0ABP1R6N1</accession>
<feature type="transmembrane region" description="Helical" evidence="1">
    <location>
        <begin position="75"/>
        <end position="95"/>
    </location>
</feature>
<protein>
    <submittedName>
        <fullName evidence="2">Uncharacterized protein</fullName>
    </submittedName>
</protein>
<dbReference type="Proteomes" id="UP001642540">
    <property type="component" value="Unassembled WGS sequence"/>
</dbReference>
<comment type="caution">
    <text evidence="2">The sequence shown here is derived from an EMBL/GenBank/DDBJ whole genome shotgun (WGS) entry which is preliminary data.</text>
</comment>
<keyword evidence="3" id="KW-1185">Reference proteome</keyword>
<gene>
    <name evidence="2" type="ORF">ODALV1_LOCUS17820</name>
</gene>
<evidence type="ECO:0000313" key="3">
    <source>
        <dbReference type="Proteomes" id="UP001642540"/>
    </source>
</evidence>